<organism evidence="3 4">
    <name type="scientific">Ideonella margarita</name>
    <dbReference type="NCBI Taxonomy" id="2984191"/>
    <lineage>
        <taxon>Bacteria</taxon>
        <taxon>Pseudomonadati</taxon>
        <taxon>Pseudomonadota</taxon>
        <taxon>Betaproteobacteria</taxon>
        <taxon>Burkholderiales</taxon>
        <taxon>Sphaerotilaceae</taxon>
        <taxon>Ideonella</taxon>
    </lineage>
</organism>
<feature type="transmembrane region" description="Helical" evidence="1">
    <location>
        <begin position="107"/>
        <end position="125"/>
    </location>
</feature>
<sequence length="675" mass="75373">MANPSSTTRDQRDTWFMLALIGWTELPHLLRISPWVSALCVAVLGWRAWLAWRQAPLPGRATLITVLVLAAGLTVWTERTLVGKDAGVTLLVLLMTLKTLELRARRDALVVFFLGFFLVLTQFLYSQSLLTAVAMTVSVWGWLTALTLAHMPAGRPTLRSVAVLAGKAALWGTPVMVALFLLFPRIGPLWAMPDGGARTGLGGELRLGDITELATDDSIALRLRFPDGVVPRQDQLYLRGPVLSEYDGERWTAQPRMRGAYAEAPAGTQPIRWDMTLEPMRVAWLPMLEATMTRPTSTPPVDDLPDHPDDAGQWRLRAPLANRVRMSGEAWPNLSRDRDLPLLQQRRLVNLPPGQHQRTMAWAAALRNRPGMQEADADTLVREVLSHIRREPYSYTLQPGAARGDAIDDFWLDRRSGFCEHYAVAMVIILRAMDVPARIVTGYQGSDAQPVDGWWVVRQSHAHAWVEYWQAGIGWVRTDPTAAVAPERVQRGQALQAPAGAMAGAFDAMSPGLRGQLRRFFERLDNQWNQSVLGYGRQQQFNLLDALGFEKPDWAALARVLVGLMSVAALAGASWAWLDARRMSPWQRQQTQLRRWLKPLGIEAQVHESPGTLARRVREHHEARHGPQATELASALQAIETARYGGPARRDSTTALWRRVRHASRALGASVKRRP</sequence>
<dbReference type="SMART" id="SM00460">
    <property type="entry name" value="TGc"/>
    <property type="match status" value="1"/>
</dbReference>
<keyword evidence="1" id="KW-0472">Membrane</keyword>
<feature type="transmembrane region" description="Helical" evidence="1">
    <location>
        <begin position="131"/>
        <end position="149"/>
    </location>
</feature>
<dbReference type="Pfam" id="PF11992">
    <property type="entry name" value="TgpA_N"/>
    <property type="match status" value="1"/>
</dbReference>
<dbReference type="InterPro" id="IPR038765">
    <property type="entry name" value="Papain-like_cys_pep_sf"/>
</dbReference>
<feature type="domain" description="Transglutaminase-like" evidence="2">
    <location>
        <begin position="411"/>
        <end position="482"/>
    </location>
</feature>
<dbReference type="Gene3D" id="3.10.620.30">
    <property type="match status" value="1"/>
</dbReference>
<keyword evidence="1" id="KW-0812">Transmembrane</keyword>
<dbReference type="Proteomes" id="UP001379945">
    <property type="component" value="Unassembled WGS sequence"/>
</dbReference>
<evidence type="ECO:0000256" key="1">
    <source>
        <dbReference type="SAM" id="Phobius"/>
    </source>
</evidence>
<name>A0ABU9C2A5_9BURK</name>
<dbReference type="InterPro" id="IPR021878">
    <property type="entry name" value="TgpA_N"/>
</dbReference>
<accession>A0ABU9C2A5</accession>
<dbReference type="InterPro" id="IPR002931">
    <property type="entry name" value="Transglutaminase-like"/>
</dbReference>
<feature type="transmembrane region" description="Helical" evidence="1">
    <location>
        <begin position="554"/>
        <end position="578"/>
    </location>
</feature>
<dbReference type="RefSeq" id="WP_341398233.1">
    <property type="nucleotide sequence ID" value="NZ_JBBUTI010000004.1"/>
</dbReference>
<dbReference type="PANTHER" id="PTHR42736">
    <property type="entry name" value="PROTEIN-GLUTAMINE GAMMA-GLUTAMYLTRANSFERASE"/>
    <property type="match status" value="1"/>
</dbReference>
<dbReference type="Pfam" id="PF01841">
    <property type="entry name" value="Transglut_core"/>
    <property type="match status" value="1"/>
</dbReference>
<keyword evidence="4" id="KW-1185">Reference proteome</keyword>
<proteinExistence type="predicted"/>
<evidence type="ECO:0000313" key="4">
    <source>
        <dbReference type="Proteomes" id="UP001379945"/>
    </source>
</evidence>
<gene>
    <name evidence="3" type="ORF">AACH00_06295</name>
</gene>
<comment type="caution">
    <text evidence="3">The sequence shown here is derived from an EMBL/GenBank/DDBJ whole genome shotgun (WGS) entry which is preliminary data.</text>
</comment>
<protein>
    <submittedName>
        <fullName evidence="3">DUF3488 and transglutaminase-like domain-containing protein</fullName>
    </submittedName>
</protein>
<dbReference type="PANTHER" id="PTHR42736:SF1">
    <property type="entry name" value="PROTEIN-GLUTAMINE GAMMA-GLUTAMYLTRANSFERASE"/>
    <property type="match status" value="1"/>
</dbReference>
<dbReference type="SUPFAM" id="SSF54001">
    <property type="entry name" value="Cysteine proteinases"/>
    <property type="match status" value="1"/>
</dbReference>
<reference evidence="3 4" key="1">
    <citation type="submission" date="2024-04" db="EMBL/GenBank/DDBJ databases">
        <title>Novel species of the genus Ideonella isolated from streams.</title>
        <authorList>
            <person name="Lu H."/>
        </authorList>
    </citation>
    <scope>NUCLEOTIDE SEQUENCE [LARGE SCALE GENOMIC DNA]</scope>
    <source>
        <strain evidence="3 4">LYT19W</strain>
    </source>
</reference>
<dbReference type="InterPro" id="IPR052901">
    <property type="entry name" value="Bact_TGase-like"/>
</dbReference>
<keyword evidence="1" id="KW-1133">Transmembrane helix</keyword>
<dbReference type="EMBL" id="JBBUTI010000004">
    <property type="protein sequence ID" value="MEK8045953.1"/>
    <property type="molecule type" value="Genomic_DNA"/>
</dbReference>
<evidence type="ECO:0000313" key="3">
    <source>
        <dbReference type="EMBL" id="MEK8045953.1"/>
    </source>
</evidence>
<feature type="transmembrane region" description="Helical" evidence="1">
    <location>
        <begin position="161"/>
        <end position="183"/>
    </location>
</feature>
<evidence type="ECO:0000259" key="2">
    <source>
        <dbReference type="SMART" id="SM00460"/>
    </source>
</evidence>